<reference evidence="9" key="1">
    <citation type="journal article" date="2017" name="Gigascience">
        <title>The genome draft of coconut (Cocos nucifera).</title>
        <authorList>
            <person name="Xiao Y."/>
            <person name="Xu P."/>
            <person name="Fan H."/>
            <person name="Baudouin L."/>
            <person name="Xia W."/>
            <person name="Bocs S."/>
            <person name="Xu J."/>
            <person name="Li Q."/>
            <person name="Guo A."/>
            <person name="Zhou L."/>
            <person name="Li J."/>
            <person name="Wu Y."/>
            <person name="Ma Z."/>
            <person name="Armero A."/>
            <person name="Issali A.E."/>
            <person name="Liu N."/>
            <person name="Peng M."/>
            <person name="Yang Y."/>
        </authorList>
    </citation>
    <scope>NUCLEOTIDE SEQUENCE</scope>
    <source>
        <tissue evidence="9">Spear leaf of Hainan Tall coconut</tissue>
    </source>
</reference>
<dbReference type="Pfam" id="PF22754">
    <property type="entry name" value="bHLH-TF_ACT-like_plant"/>
    <property type="match status" value="1"/>
</dbReference>
<feature type="compositionally biased region" description="Basic and acidic residues" evidence="7">
    <location>
        <begin position="102"/>
        <end position="114"/>
    </location>
</feature>
<dbReference type="PROSITE" id="PS50888">
    <property type="entry name" value="BHLH"/>
    <property type="match status" value="1"/>
</dbReference>
<proteinExistence type="inferred from homology"/>
<evidence type="ECO:0000256" key="2">
    <source>
        <dbReference type="ARBA" id="ARBA00005510"/>
    </source>
</evidence>
<dbReference type="SUPFAM" id="SSF47459">
    <property type="entry name" value="HLH, helix-loop-helix DNA-binding domain"/>
    <property type="match status" value="1"/>
</dbReference>
<keyword evidence="6" id="KW-0175">Coiled coil</keyword>
<evidence type="ECO:0000256" key="5">
    <source>
        <dbReference type="ARBA" id="ARBA00023242"/>
    </source>
</evidence>
<comment type="subcellular location">
    <subcellularLocation>
        <location evidence="1">Nucleus</location>
    </subcellularLocation>
</comment>
<feature type="compositionally biased region" description="Polar residues" evidence="7">
    <location>
        <begin position="115"/>
        <end position="125"/>
    </location>
</feature>
<name>A0A8K0IT98_COCNU</name>
<evidence type="ECO:0000313" key="10">
    <source>
        <dbReference type="Proteomes" id="UP000797356"/>
    </source>
</evidence>
<evidence type="ECO:0000256" key="7">
    <source>
        <dbReference type="SAM" id="MobiDB-lite"/>
    </source>
</evidence>
<dbReference type="InterPro" id="IPR052610">
    <property type="entry name" value="bHLH_transcription_regulator"/>
</dbReference>
<dbReference type="Proteomes" id="UP000797356">
    <property type="component" value="Chromosome 13"/>
</dbReference>
<comment type="similarity">
    <text evidence="2">Belongs to the bHLH protein family.</text>
</comment>
<protein>
    <submittedName>
        <fullName evidence="9">Transcription factor bHLH18-like</fullName>
    </submittedName>
</protein>
<dbReference type="EMBL" id="CM017884">
    <property type="protein sequence ID" value="KAG1366701.1"/>
    <property type="molecule type" value="Genomic_DNA"/>
</dbReference>
<keyword evidence="5" id="KW-0539">Nucleus</keyword>
<evidence type="ECO:0000256" key="3">
    <source>
        <dbReference type="ARBA" id="ARBA00023015"/>
    </source>
</evidence>
<evidence type="ECO:0000313" key="9">
    <source>
        <dbReference type="EMBL" id="KAG1366701.1"/>
    </source>
</evidence>
<comment type="caution">
    <text evidence="9">The sequence shown here is derived from an EMBL/GenBank/DDBJ whole genome shotgun (WGS) entry which is preliminary data.</text>
</comment>
<sequence length="298" mass="32903">MTSLDRFDAQEIIRSLGEDFEYPSFSSFDSLGISEFNASINRSSMEASEGPFNVIKAEGVPGAVPNASSTSFISFGDPEPVHDPLGLQPRNESFYCHGSTSNEKKTMDFRRPERNSTVSRSTSQDHVIAERKRREKLSQQFIALSAIIPDLKKTDKASLVGGAINYLKQLEEKVKTLEEQAVKKNTEPIVFVKKSHLSTNNDISDASGSSPNEAIQKIEASLEGKTILMRIHCEKKKGILVKVLSEIEKLHLSVINTGVVPFTDSSLSITVTAQASGCCPQNTLDYLIIRIKWHVSKL</sequence>
<evidence type="ECO:0000259" key="8">
    <source>
        <dbReference type="PROSITE" id="PS50888"/>
    </source>
</evidence>
<dbReference type="InterPro" id="IPR054502">
    <property type="entry name" value="bHLH-TF_ACT-like_plant"/>
</dbReference>
<feature type="domain" description="BHLH" evidence="8">
    <location>
        <begin position="121"/>
        <end position="170"/>
    </location>
</feature>
<feature type="region of interest" description="Disordered" evidence="7">
    <location>
        <begin position="99"/>
        <end position="130"/>
    </location>
</feature>
<dbReference type="PANTHER" id="PTHR45959">
    <property type="entry name" value="BHLH TRANSCRIPTION FACTOR"/>
    <property type="match status" value="1"/>
</dbReference>
<dbReference type="Pfam" id="PF00010">
    <property type="entry name" value="HLH"/>
    <property type="match status" value="1"/>
</dbReference>
<reference evidence="9" key="2">
    <citation type="submission" date="2019-07" db="EMBL/GenBank/DDBJ databases">
        <authorList>
            <person name="Yang Y."/>
            <person name="Bocs S."/>
            <person name="Baudouin L."/>
        </authorList>
    </citation>
    <scope>NUCLEOTIDE SEQUENCE</scope>
    <source>
        <tissue evidence="9">Spear leaf of Hainan Tall coconut</tissue>
    </source>
</reference>
<dbReference type="GO" id="GO:0046983">
    <property type="term" value="F:protein dimerization activity"/>
    <property type="evidence" value="ECO:0007669"/>
    <property type="project" value="InterPro"/>
</dbReference>
<evidence type="ECO:0000256" key="1">
    <source>
        <dbReference type="ARBA" id="ARBA00004123"/>
    </source>
</evidence>
<feature type="coiled-coil region" evidence="6">
    <location>
        <begin position="160"/>
        <end position="187"/>
    </location>
</feature>
<dbReference type="InterPro" id="IPR036638">
    <property type="entry name" value="HLH_DNA-bd_sf"/>
</dbReference>
<dbReference type="GO" id="GO:0005634">
    <property type="term" value="C:nucleus"/>
    <property type="evidence" value="ECO:0007669"/>
    <property type="project" value="UniProtKB-SubCell"/>
</dbReference>
<dbReference type="PANTHER" id="PTHR45959:SF59">
    <property type="entry name" value="BHLH DOMAIN-CONTAINING PROTEIN"/>
    <property type="match status" value="1"/>
</dbReference>
<evidence type="ECO:0000256" key="4">
    <source>
        <dbReference type="ARBA" id="ARBA00023163"/>
    </source>
</evidence>
<organism evidence="9 10">
    <name type="scientific">Cocos nucifera</name>
    <name type="common">Coconut palm</name>
    <dbReference type="NCBI Taxonomy" id="13894"/>
    <lineage>
        <taxon>Eukaryota</taxon>
        <taxon>Viridiplantae</taxon>
        <taxon>Streptophyta</taxon>
        <taxon>Embryophyta</taxon>
        <taxon>Tracheophyta</taxon>
        <taxon>Spermatophyta</taxon>
        <taxon>Magnoliopsida</taxon>
        <taxon>Liliopsida</taxon>
        <taxon>Arecaceae</taxon>
        <taxon>Arecoideae</taxon>
        <taxon>Cocoseae</taxon>
        <taxon>Attaleinae</taxon>
        <taxon>Cocos</taxon>
    </lineage>
</organism>
<keyword evidence="10" id="KW-1185">Reference proteome</keyword>
<dbReference type="InterPro" id="IPR011598">
    <property type="entry name" value="bHLH_dom"/>
</dbReference>
<dbReference type="AlphaFoldDB" id="A0A8K0IT98"/>
<gene>
    <name evidence="9" type="ORF">COCNU_13G004910</name>
</gene>
<dbReference type="OrthoDB" id="650644at2759"/>
<dbReference type="SMART" id="SM00353">
    <property type="entry name" value="HLH"/>
    <property type="match status" value="1"/>
</dbReference>
<keyword evidence="4" id="KW-0804">Transcription</keyword>
<evidence type="ECO:0000256" key="6">
    <source>
        <dbReference type="SAM" id="Coils"/>
    </source>
</evidence>
<dbReference type="Gene3D" id="4.10.280.10">
    <property type="entry name" value="Helix-loop-helix DNA-binding domain"/>
    <property type="match status" value="1"/>
</dbReference>
<keyword evidence="3" id="KW-0805">Transcription regulation</keyword>
<accession>A0A8K0IT98</accession>